<comment type="similarity">
    <text evidence="1">Belongs to the glycosyltransferase 32 family.</text>
</comment>
<dbReference type="SUPFAM" id="SSF53448">
    <property type="entry name" value="Nucleotide-diphospho-sugar transferases"/>
    <property type="match status" value="1"/>
</dbReference>
<dbReference type="GO" id="GO:0016740">
    <property type="term" value="F:transferase activity"/>
    <property type="evidence" value="ECO:0007669"/>
    <property type="project" value="UniProtKB-KW"/>
</dbReference>
<keyword evidence="2" id="KW-0808">Transferase</keyword>
<dbReference type="AlphaFoldDB" id="A0A545UL07"/>
<dbReference type="Gene3D" id="3.90.550.20">
    <property type="match status" value="1"/>
</dbReference>
<dbReference type="OrthoDB" id="409543at2759"/>
<dbReference type="PANTHER" id="PTHR46830">
    <property type="entry name" value="TRANSFERASE, PUTATIVE-RELATED"/>
    <property type="match status" value="1"/>
</dbReference>
<keyword evidence="3" id="KW-1185">Reference proteome</keyword>
<comment type="caution">
    <text evidence="2">The sequence shown here is derived from an EMBL/GenBank/DDBJ whole genome shotgun (WGS) entry which is preliminary data.</text>
</comment>
<evidence type="ECO:0000313" key="3">
    <source>
        <dbReference type="Proteomes" id="UP000315783"/>
    </source>
</evidence>
<dbReference type="Pfam" id="PF04488">
    <property type="entry name" value="Gly_transf_sug"/>
    <property type="match status" value="1"/>
</dbReference>
<dbReference type="STRING" id="43265.A0A545UL07"/>
<proteinExistence type="inferred from homology"/>
<dbReference type="GO" id="GO:1901135">
    <property type="term" value="P:carbohydrate derivative metabolic process"/>
    <property type="evidence" value="ECO:0007669"/>
    <property type="project" value="UniProtKB-ARBA"/>
</dbReference>
<name>A0A545UL07_9HYPO</name>
<organism evidence="2 3">
    <name type="scientific">Cordyceps javanica</name>
    <dbReference type="NCBI Taxonomy" id="43265"/>
    <lineage>
        <taxon>Eukaryota</taxon>
        <taxon>Fungi</taxon>
        <taxon>Dikarya</taxon>
        <taxon>Ascomycota</taxon>
        <taxon>Pezizomycotina</taxon>
        <taxon>Sordariomycetes</taxon>
        <taxon>Hypocreomycetidae</taxon>
        <taxon>Hypocreales</taxon>
        <taxon>Cordycipitaceae</taxon>
        <taxon>Cordyceps</taxon>
    </lineage>
</organism>
<protein>
    <submittedName>
        <fullName evidence="2">Glycosyl transferase</fullName>
    </submittedName>
</protein>
<dbReference type="PANTHER" id="PTHR46830:SF2">
    <property type="entry name" value="ALPHA-1,4-N-ACETYLGLUCOSAMINYLTRANSFERASE"/>
    <property type="match status" value="1"/>
</dbReference>
<dbReference type="InterPro" id="IPR029044">
    <property type="entry name" value="Nucleotide-diphossugar_trans"/>
</dbReference>
<gene>
    <name evidence="2" type="ORF">IF1G_11188</name>
</gene>
<evidence type="ECO:0000313" key="2">
    <source>
        <dbReference type="EMBL" id="TQV90146.1"/>
    </source>
</evidence>
<reference evidence="2 3" key="1">
    <citation type="journal article" date="2019" name="Appl. Microbiol. Biotechnol.">
        <title>Genome sequence of Isaria javanica and comparative genome analysis insights into family S53 peptidase evolution in fungal entomopathogens.</title>
        <authorList>
            <person name="Lin R."/>
            <person name="Zhang X."/>
            <person name="Xin B."/>
            <person name="Zou M."/>
            <person name="Gao Y."/>
            <person name="Qin F."/>
            <person name="Hu Q."/>
            <person name="Xie B."/>
            <person name="Cheng X."/>
        </authorList>
    </citation>
    <scope>NUCLEOTIDE SEQUENCE [LARGE SCALE GENOMIC DNA]</scope>
    <source>
        <strain evidence="2 3">IJ1G</strain>
    </source>
</reference>
<dbReference type="Proteomes" id="UP000315783">
    <property type="component" value="Unassembled WGS sequence"/>
</dbReference>
<dbReference type="EMBL" id="SPUK01000034">
    <property type="protein sequence ID" value="TQV90146.1"/>
    <property type="molecule type" value="Genomic_DNA"/>
</dbReference>
<dbReference type="InterPro" id="IPR007577">
    <property type="entry name" value="GlycoTrfase_DXD_sugar-bd_CS"/>
</dbReference>
<accession>A0A545UL07</accession>
<sequence length="203" mass="22653">MSHGIYASILSATGVEADRATPAKHIPNTVHYVYILVNCSGDLKFAFSEFLSVYAAGYYWRPDAIYLRTNASPESLERARSGAAGKYTRLLLQVLNLKIAKVKAPSQIRGGKPITVIEHKSDFVRVQAIRDHGGIYLDFDVHPLRDIAAIRESGFQAIVGRQKDDEINSGVFMSNRHSRMIELWAEGMHEAYDGEWSTHSNVS</sequence>
<evidence type="ECO:0000256" key="1">
    <source>
        <dbReference type="ARBA" id="ARBA00009003"/>
    </source>
</evidence>